<dbReference type="InterPro" id="IPR040255">
    <property type="entry name" value="Non-specific_endonuclease"/>
</dbReference>
<feature type="active site" description="Proton acceptor" evidence="4">
    <location>
        <position position="238"/>
    </location>
</feature>
<comment type="similarity">
    <text evidence="1">Belongs to the DNA/RNA non-specific endonuclease family.</text>
</comment>
<feature type="signal peptide" evidence="6">
    <location>
        <begin position="1"/>
        <end position="20"/>
    </location>
</feature>
<protein>
    <recommendedName>
        <fullName evidence="7">DNA/RNA non-specific endonuclease/pyrophosphatase/phosphodiesterase domain-containing protein</fullName>
    </recommendedName>
</protein>
<evidence type="ECO:0000256" key="6">
    <source>
        <dbReference type="SAM" id="SignalP"/>
    </source>
</evidence>
<keyword evidence="2" id="KW-0540">Nuclease</keyword>
<dbReference type="OrthoDB" id="5960141at2759"/>
<dbReference type="EMBL" id="CAKKLH010000016">
    <property type="protein sequence ID" value="CAH0099294.1"/>
    <property type="molecule type" value="Genomic_DNA"/>
</dbReference>
<dbReference type="InterPro" id="IPR001604">
    <property type="entry name" value="Endo_G_ENPP1-like_dom"/>
</dbReference>
<dbReference type="AlphaFoldDB" id="A0A8J2WA93"/>
<evidence type="ECO:0000256" key="2">
    <source>
        <dbReference type="ARBA" id="ARBA00022722"/>
    </source>
</evidence>
<evidence type="ECO:0000313" key="8">
    <source>
        <dbReference type="EMBL" id="CAH0099294.1"/>
    </source>
</evidence>
<accession>A0A8J2WA93</accession>
<keyword evidence="9" id="KW-1185">Reference proteome</keyword>
<feature type="chain" id="PRO_5035329113" description="DNA/RNA non-specific endonuclease/pyrophosphatase/phosphodiesterase domain-containing protein" evidence="6">
    <location>
        <begin position="21"/>
        <end position="412"/>
    </location>
</feature>
<dbReference type="GO" id="GO:0004521">
    <property type="term" value="F:RNA endonuclease activity"/>
    <property type="evidence" value="ECO:0007669"/>
    <property type="project" value="TreeGrafter"/>
</dbReference>
<dbReference type="Gene3D" id="3.40.570.10">
    <property type="entry name" value="Extracellular Endonuclease, subunit A"/>
    <property type="match status" value="1"/>
</dbReference>
<keyword evidence="6" id="KW-0732">Signal</keyword>
<dbReference type="GO" id="GO:0003676">
    <property type="term" value="F:nucleic acid binding"/>
    <property type="evidence" value="ECO:0007669"/>
    <property type="project" value="InterPro"/>
</dbReference>
<evidence type="ECO:0000259" key="7">
    <source>
        <dbReference type="SMART" id="SM00892"/>
    </source>
</evidence>
<evidence type="ECO:0000256" key="3">
    <source>
        <dbReference type="ARBA" id="ARBA00022759"/>
    </source>
</evidence>
<dbReference type="InterPro" id="IPR044929">
    <property type="entry name" value="DNA/RNA_non-sp_Endonuclease_sf"/>
</dbReference>
<keyword evidence="3" id="KW-0378">Hydrolase</keyword>
<keyword evidence="3" id="KW-0255">Endonuclease</keyword>
<dbReference type="PANTHER" id="PTHR13966">
    <property type="entry name" value="ENDONUCLEASE RELATED"/>
    <property type="match status" value="1"/>
</dbReference>
<sequence>MRLLRFALLVIFSQLNVGLAYSLQRTNKAGCAFNLDTSSPAFPPHLIDENKKIILPVIEGTSRIINLSEGQQVTISCLGTGNVMQATNLQLNPATCTASSNLQLADGTVYSYAQTGCLKQNKEVLIEQGTCANGPGTFIRNGWQFGADFIPLFDMCHDKNLALNYYTIDTVFGRSANADDKENSRPSFRQSTYYPGLSVDTLYTQAEQTKTIAMIVGSEALAGQYIVPNSEYYLSRGHMAPDGDFIDAASQDASYYFMNAAPQFQTFNNGNWKWLEIGVRNTALARQLDLTIYTGTFSVMTLADINGVQQEIYLAFDANNNGLIPAPKYFWKLIHDPISNTATAVIGINNPYLNPVTPNDIICPDVCDQIPWVTSAISQLTNIAKGYTFCCTAAELHKAVSFAPNLDLPLFI</sequence>
<dbReference type="GO" id="GO:0046872">
    <property type="term" value="F:metal ion binding"/>
    <property type="evidence" value="ECO:0007669"/>
    <property type="project" value="UniProtKB-KW"/>
</dbReference>
<gene>
    <name evidence="8" type="ORF">DGAL_LOCUS1420</name>
</gene>
<dbReference type="GO" id="GO:0000014">
    <property type="term" value="F:single-stranded DNA endodeoxyribonuclease activity"/>
    <property type="evidence" value="ECO:0007669"/>
    <property type="project" value="TreeGrafter"/>
</dbReference>
<evidence type="ECO:0000313" key="9">
    <source>
        <dbReference type="Proteomes" id="UP000789390"/>
    </source>
</evidence>
<dbReference type="GO" id="GO:0006309">
    <property type="term" value="P:apoptotic DNA fragmentation"/>
    <property type="evidence" value="ECO:0007669"/>
    <property type="project" value="TreeGrafter"/>
</dbReference>
<dbReference type="PANTHER" id="PTHR13966:SF19">
    <property type="entry name" value="NUCLEASE EXOG, MITOCHONDRIAL"/>
    <property type="match status" value="1"/>
</dbReference>
<organism evidence="8 9">
    <name type="scientific">Daphnia galeata</name>
    <dbReference type="NCBI Taxonomy" id="27404"/>
    <lineage>
        <taxon>Eukaryota</taxon>
        <taxon>Metazoa</taxon>
        <taxon>Ecdysozoa</taxon>
        <taxon>Arthropoda</taxon>
        <taxon>Crustacea</taxon>
        <taxon>Branchiopoda</taxon>
        <taxon>Diplostraca</taxon>
        <taxon>Cladocera</taxon>
        <taxon>Anomopoda</taxon>
        <taxon>Daphniidae</taxon>
        <taxon>Daphnia</taxon>
    </lineage>
</organism>
<evidence type="ECO:0000256" key="5">
    <source>
        <dbReference type="PIRSR" id="PIRSR640255-2"/>
    </source>
</evidence>
<dbReference type="SMART" id="SM00892">
    <property type="entry name" value="Endonuclease_NS"/>
    <property type="match status" value="1"/>
</dbReference>
<evidence type="ECO:0000256" key="1">
    <source>
        <dbReference type="ARBA" id="ARBA00010052"/>
    </source>
</evidence>
<reference evidence="8" key="1">
    <citation type="submission" date="2021-11" db="EMBL/GenBank/DDBJ databases">
        <authorList>
            <person name="Schell T."/>
        </authorList>
    </citation>
    <scope>NUCLEOTIDE SEQUENCE</scope>
    <source>
        <strain evidence="8">M5</strain>
    </source>
</reference>
<name>A0A8J2WA93_9CRUS</name>
<dbReference type="FunFam" id="3.40.570.10:FF:000007">
    <property type="entry name" value="Alkaline nuclease"/>
    <property type="match status" value="1"/>
</dbReference>
<dbReference type="SUPFAM" id="SSF54060">
    <property type="entry name" value="His-Me finger endonucleases"/>
    <property type="match status" value="1"/>
</dbReference>
<evidence type="ECO:0000256" key="4">
    <source>
        <dbReference type="PIRSR" id="PIRSR640255-1"/>
    </source>
</evidence>
<comment type="caution">
    <text evidence="8">The sequence shown here is derived from an EMBL/GenBank/DDBJ whole genome shotgun (WGS) entry which is preliminary data.</text>
</comment>
<dbReference type="InterPro" id="IPR044925">
    <property type="entry name" value="His-Me_finger_sf"/>
</dbReference>
<feature type="domain" description="DNA/RNA non-specific endonuclease/pyrophosphatase/phosphodiesterase" evidence="7">
    <location>
        <begin position="149"/>
        <end position="396"/>
    </location>
</feature>
<keyword evidence="5" id="KW-0479">Metal-binding</keyword>
<proteinExistence type="inferred from homology"/>
<feature type="binding site" evidence="5">
    <location>
        <position position="268"/>
    </location>
    <ligand>
        <name>Mg(2+)</name>
        <dbReference type="ChEBI" id="CHEBI:18420"/>
        <note>catalytic</note>
    </ligand>
</feature>
<dbReference type="Pfam" id="PF01223">
    <property type="entry name" value="Endonuclease_NS"/>
    <property type="match status" value="1"/>
</dbReference>
<dbReference type="GO" id="GO:0005634">
    <property type="term" value="C:nucleus"/>
    <property type="evidence" value="ECO:0007669"/>
    <property type="project" value="TreeGrafter"/>
</dbReference>
<dbReference type="Proteomes" id="UP000789390">
    <property type="component" value="Unassembled WGS sequence"/>
</dbReference>
<dbReference type="GO" id="GO:0005743">
    <property type="term" value="C:mitochondrial inner membrane"/>
    <property type="evidence" value="ECO:0007669"/>
    <property type="project" value="TreeGrafter"/>
</dbReference>